<evidence type="ECO:0000259" key="8">
    <source>
        <dbReference type="PROSITE" id="PS51059"/>
    </source>
</evidence>
<dbReference type="InterPro" id="IPR012317">
    <property type="entry name" value="Poly(ADP-ribose)pol_cat_dom"/>
</dbReference>
<dbReference type="InterPro" id="IPR009060">
    <property type="entry name" value="UBA-like_sf"/>
</dbReference>
<protein>
    <recommendedName>
        <fullName evidence="6">Poly [ADP-ribose] polymerase</fullName>
        <shortName evidence="6">PARP</shortName>
        <ecNumber evidence="6">2.4.2.-</ecNumber>
    </recommendedName>
</protein>
<evidence type="ECO:0000256" key="3">
    <source>
        <dbReference type="ARBA" id="ARBA00022695"/>
    </source>
</evidence>
<accession>A0AAV2H8P8</accession>
<dbReference type="Gene3D" id="3.90.228.10">
    <property type="match status" value="1"/>
</dbReference>
<dbReference type="AlphaFoldDB" id="A0AAV2H8P8"/>
<organism evidence="9 10">
    <name type="scientific">Lymnaea stagnalis</name>
    <name type="common">Great pond snail</name>
    <name type="synonym">Helix stagnalis</name>
    <dbReference type="NCBI Taxonomy" id="6523"/>
    <lineage>
        <taxon>Eukaryota</taxon>
        <taxon>Metazoa</taxon>
        <taxon>Spiralia</taxon>
        <taxon>Lophotrochozoa</taxon>
        <taxon>Mollusca</taxon>
        <taxon>Gastropoda</taxon>
        <taxon>Heterobranchia</taxon>
        <taxon>Euthyneura</taxon>
        <taxon>Panpulmonata</taxon>
        <taxon>Hygrophila</taxon>
        <taxon>Lymnaeoidea</taxon>
        <taxon>Lymnaeidae</taxon>
        <taxon>Lymnaea</taxon>
    </lineage>
</organism>
<feature type="domain" description="UBA" evidence="7">
    <location>
        <begin position="166"/>
        <end position="206"/>
    </location>
</feature>
<dbReference type="PROSITE" id="PS51059">
    <property type="entry name" value="PARP_CATALYTIC"/>
    <property type="match status" value="1"/>
</dbReference>
<dbReference type="EC" id="2.4.2.-" evidence="6"/>
<evidence type="ECO:0000259" key="7">
    <source>
        <dbReference type="PROSITE" id="PS50030"/>
    </source>
</evidence>
<evidence type="ECO:0000313" key="9">
    <source>
        <dbReference type="EMBL" id="CAL1530084.1"/>
    </source>
</evidence>
<dbReference type="PROSITE" id="PS50030">
    <property type="entry name" value="UBA"/>
    <property type="match status" value="1"/>
</dbReference>
<dbReference type="Pfam" id="PF00644">
    <property type="entry name" value="PARP"/>
    <property type="match status" value="1"/>
</dbReference>
<sequence length="604" mass="69163">MDDNQTSTDDYDENGCDENGCGESDTEIESFYDGISSAGTIHPVLERDIQLLKENCCQDSISVRSLNIINEMDLDMSFSTSSLEECVTESWGLIHDAPIILRLNLNQKHYFQADSDCKIDVFQWCSTKRSGALSQLKNIAEVFCRRSFCELTNEKVAMAVEGCTTAQASETKSKLLEMGFIEEEVDEALVYSNGSFQSALKWLFGESDSFQTLIRFFYSSKLDVKVAKGSAYRCRDPKEPPSLKKGFLVQLYRYMQQRLLTLNNYCPICDNHHVLTFDVMLKPVVCHNPLCIFSFQTLGVMADAADSIDTQPEVVNLLILLTKAAANSTRWDQILLPYPTVVHPKKLHKLALYEKKKNIEKLRAIFKCMPMMEKLVQHNEKDLRVLLDERHMLCYPLLRWIISSNRSYIVKLPPDQRLSFMTTKHQFWLRNSPPVEDRRFRLNKEKYGSVFAFHGSPIENWHSIVREGLIVASGTHRQLNGAAYGHGIYLSPQLSMSLRYCLVKTEPIKDSNKKKNSKVTSQEALPSDFLHEDVAHLACITLCEVINCPSLHRHNKEIWTCENSEFVCTRFFFVYDKLNPVNDSTVNITDKHLSKQVEKLLLHG</sequence>
<dbReference type="SUPFAM" id="SSF46934">
    <property type="entry name" value="UBA-like"/>
    <property type="match status" value="1"/>
</dbReference>
<name>A0AAV2H8P8_LYMST</name>
<keyword evidence="2 6" id="KW-0808">Transferase</keyword>
<evidence type="ECO:0000256" key="1">
    <source>
        <dbReference type="ARBA" id="ARBA00022676"/>
    </source>
</evidence>
<gene>
    <name evidence="9" type="ORF">GSLYS_00004217001</name>
</gene>
<keyword evidence="3" id="KW-0548">Nucleotidyltransferase</keyword>
<dbReference type="EMBL" id="CAXITT010000061">
    <property type="protein sequence ID" value="CAL1530084.1"/>
    <property type="molecule type" value="Genomic_DNA"/>
</dbReference>
<dbReference type="InterPro" id="IPR015940">
    <property type="entry name" value="UBA"/>
</dbReference>
<proteinExistence type="inferred from homology"/>
<dbReference type="Pfam" id="PF00627">
    <property type="entry name" value="UBA"/>
    <property type="match status" value="1"/>
</dbReference>
<evidence type="ECO:0000256" key="4">
    <source>
        <dbReference type="ARBA" id="ARBA00023027"/>
    </source>
</evidence>
<evidence type="ECO:0000256" key="5">
    <source>
        <dbReference type="ARBA" id="ARBA00024347"/>
    </source>
</evidence>
<comment type="similarity">
    <text evidence="5">Belongs to the ARTD/PARP family.</text>
</comment>
<feature type="domain" description="PARP catalytic" evidence="8">
    <location>
        <begin position="374"/>
        <end position="604"/>
    </location>
</feature>
<comment type="caution">
    <text evidence="9">The sequence shown here is derived from an EMBL/GenBank/DDBJ whole genome shotgun (WGS) entry which is preliminary data.</text>
</comment>
<dbReference type="GO" id="GO:0016779">
    <property type="term" value="F:nucleotidyltransferase activity"/>
    <property type="evidence" value="ECO:0007669"/>
    <property type="project" value="UniProtKB-KW"/>
</dbReference>
<keyword evidence="4 6" id="KW-0520">NAD</keyword>
<dbReference type="Gene3D" id="1.10.8.10">
    <property type="entry name" value="DNA helicase RuvA subunit, C-terminal domain"/>
    <property type="match status" value="1"/>
</dbReference>
<dbReference type="Proteomes" id="UP001497497">
    <property type="component" value="Unassembled WGS sequence"/>
</dbReference>
<dbReference type="GO" id="GO:0003950">
    <property type="term" value="F:NAD+ poly-ADP-ribosyltransferase activity"/>
    <property type="evidence" value="ECO:0007669"/>
    <property type="project" value="UniProtKB-UniRule"/>
</dbReference>
<dbReference type="SUPFAM" id="SSF56399">
    <property type="entry name" value="ADP-ribosylation"/>
    <property type="match status" value="1"/>
</dbReference>
<dbReference type="PANTHER" id="PTHR21328">
    <property type="entry name" value="POLY ADP-RIBOSE POLYMERASE FAMILY, MEMBER PARP"/>
    <property type="match status" value="1"/>
</dbReference>
<evidence type="ECO:0000256" key="6">
    <source>
        <dbReference type="RuleBase" id="RU362114"/>
    </source>
</evidence>
<keyword evidence="10" id="KW-1185">Reference proteome</keyword>
<keyword evidence="1 6" id="KW-0328">Glycosyltransferase</keyword>
<dbReference type="InterPro" id="IPR051838">
    <property type="entry name" value="ARTD_PARP"/>
</dbReference>
<reference evidence="9 10" key="1">
    <citation type="submission" date="2024-04" db="EMBL/GenBank/DDBJ databases">
        <authorList>
            <consortium name="Genoscope - CEA"/>
            <person name="William W."/>
        </authorList>
    </citation>
    <scope>NUCLEOTIDE SEQUENCE [LARGE SCALE GENOMIC DNA]</scope>
</reference>
<evidence type="ECO:0000313" key="10">
    <source>
        <dbReference type="Proteomes" id="UP001497497"/>
    </source>
</evidence>
<evidence type="ECO:0000256" key="2">
    <source>
        <dbReference type="ARBA" id="ARBA00022679"/>
    </source>
</evidence>